<dbReference type="GO" id="GO:0003677">
    <property type="term" value="F:DNA binding"/>
    <property type="evidence" value="ECO:0007669"/>
    <property type="project" value="UniProtKB-KW"/>
</dbReference>
<evidence type="ECO:0000256" key="3">
    <source>
        <dbReference type="ARBA" id="ARBA00022763"/>
    </source>
</evidence>
<evidence type="ECO:0000259" key="14">
    <source>
        <dbReference type="PROSITE" id="PS50982"/>
    </source>
</evidence>
<evidence type="ECO:0000256" key="4">
    <source>
        <dbReference type="ARBA" id="ARBA00022801"/>
    </source>
</evidence>
<dbReference type="Proteomes" id="UP001364617">
    <property type="component" value="Unassembled WGS sequence"/>
</dbReference>
<accession>A0AAN9H1J4</accession>
<sequence length="337" mass="39139">MSISETQRASGWRREVRERQSGKTAGKVDVYIISPQGKIFRSKTQLHRFLLSQTNMELKIGDFDFSVSEPQHTRSALAEESSAGVTADEDVDERRDEKRESGEQIGLEDERVNRLNPTLDEHSDLSASESQELDRFETTGGVEEENKSLEHTDCVSPSRNTDNRLKLFAEKRKTSPYFSRRNNALSRPKRKALRKWTPPRSPCNLVQETLFHDPWKLLVASIFLNKTSGKMAIPTLWEFFQRYPSADVTRASDWRQVSRLLKPLGLSTIRAKTLVRFSDEYLSKSWRYPIELHGIGKYGNDSYRIFCVGEWREVTPEDHKLSEYHAWLWRNQERLGI</sequence>
<dbReference type="PANTHER" id="PTHR15074:SF7">
    <property type="entry name" value="METHYL-CPG-BINDING DOMAIN PROTEIN 4"/>
    <property type="match status" value="1"/>
</dbReference>
<evidence type="ECO:0000256" key="5">
    <source>
        <dbReference type="ARBA" id="ARBA00023125"/>
    </source>
</evidence>
<evidence type="ECO:0000256" key="9">
    <source>
        <dbReference type="ARBA" id="ARBA00062707"/>
    </source>
</evidence>
<evidence type="ECO:0000256" key="2">
    <source>
        <dbReference type="ARBA" id="ARBA00022553"/>
    </source>
</evidence>
<evidence type="ECO:0000256" key="8">
    <source>
        <dbReference type="ARBA" id="ARBA00055831"/>
    </source>
</evidence>
<feature type="region of interest" description="Disordered" evidence="13">
    <location>
        <begin position="1"/>
        <end position="20"/>
    </location>
</feature>
<comment type="function">
    <text evidence="8">Mismatch-specific DNA N-glycosylase involved in DNA repair. Has thymine glycosylase activity and is specific for G:T mismatches within methylated and unmethylated CpG sites. Can also remove uracil or 5-fluorouracil in G:U mismatches. Has no lyase activity. Was first identified as methyl-CpG-binding protein.</text>
</comment>
<dbReference type="InterPro" id="IPR001739">
    <property type="entry name" value="Methyl_CpG_DNA-bd"/>
</dbReference>
<dbReference type="Pfam" id="PF01429">
    <property type="entry name" value="MBD"/>
    <property type="match status" value="1"/>
</dbReference>
<evidence type="ECO:0000313" key="16">
    <source>
        <dbReference type="Proteomes" id="UP001364617"/>
    </source>
</evidence>
<comment type="subunit">
    <text evidence="9">Interacts with MLH1.</text>
</comment>
<evidence type="ECO:0000256" key="12">
    <source>
        <dbReference type="ARBA" id="ARBA00083330"/>
    </source>
</evidence>
<dbReference type="CDD" id="cd01396">
    <property type="entry name" value="MeCP2_MBD"/>
    <property type="match status" value="1"/>
</dbReference>
<comment type="caution">
    <text evidence="15">The sequence shown here is derived from an EMBL/GenBank/DDBJ whole genome shotgun (WGS) entry which is preliminary data.</text>
</comment>
<evidence type="ECO:0000256" key="10">
    <source>
        <dbReference type="ARBA" id="ARBA00069821"/>
    </source>
</evidence>
<evidence type="ECO:0000256" key="7">
    <source>
        <dbReference type="ARBA" id="ARBA00023242"/>
    </source>
</evidence>
<dbReference type="EMBL" id="JAYKXH010000014">
    <property type="protein sequence ID" value="KAK7146614.1"/>
    <property type="molecule type" value="Genomic_DNA"/>
</dbReference>
<dbReference type="InterPro" id="IPR011257">
    <property type="entry name" value="DNA_glycosylase"/>
</dbReference>
<evidence type="ECO:0000256" key="6">
    <source>
        <dbReference type="ARBA" id="ARBA00023204"/>
    </source>
</evidence>
<dbReference type="GO" id="GO:0016787">
    <property type="term" value="F:hydrolase activity"/>
    <property type="evidence" value="ECO:0007669"/>
    <property type="project" value="UniProtKB-KW"/>
</dbReference>
<gene>
    <name evidence="15" type="ORF">R3I93_014159</name>
</gene>
<keyword evidence="6" id="KW-0234">DNA repair</keyword>
<dbReference type="FunFam" id="1.10.340.30:FF:000051">
    <property type="entry name" value="Methyl-CpG-binding domain protein 4"/>
    <property type="match status" value="1"/>
</dbReference>
<name>A0AAN9H1J4_9TELE</name>
<dbReference type="InterPro" id="IPR045138">
    <property type="entry name" value="MeCP2/MBD4"/>
</dbReference>
<keyword evidence="4" id="KW-0378">Hydrolase</keyword>
<evidence type="ECO:0000256" key="13">
    <source>
        <dbReference type="SAM" id="MobiDB-lite"/>
    </source>
</evidence>
<dbReference type="SUPFAM" id="SSF48150">
    <property type="entry name" value="DNA-glycosylase"/>
    <property type="match status" value="1"/>
</dbReference>
<dbReference type="InterPro" id="IPR016177">
    <property type="entry name" value="DNA-bd_dom_sf"/>
</dbReference>
<dbReference type="Gene3D" id="3.30.890.10">
    <property type="entry name" value="Methyl-cpg-binding Protein 2, Chain A"/>
    <property type="match status" value="1"/>
</dbReference>
<protein>
    <recommendedName>
        <fullName evidence="10">Methyl-CpG-binding domain protein 4</fullName>
    </recommendedName>
    <alternativeName>
        <fullName evidence="11">Methyl-CpG-binding protein MBD4</fullName>
    </alternativeName>
    <alternativeName>
        <fullName evidence="12">Mismatch-specific DNA N-glycosylase</fullName>
    </alternativeName>
</protein>
<keyword evidence="2" id="KW-0597">Phosphoprotein</keyword>
<keyword evidence="3" id="KW-0227">DNA damage</keyword>
<dbReference type="SUPFAM" id="SSF54171">
    <property type="entry name" value="DNA-binding domain"/>
    <property type="match status" value="1"/>
</dbReference>
<dbReference type="GO" id="GO:0006281">
    <property type="term" value="P:DNA repair"/>
    <property type="evidence" value="ECO:0007669"/>
    <property type="project" value="UniProtKB-KW"/>
</dbReference>
<dbReference type="PANTHER" id="PTHR15074">
    <property type="entry name" value="METHYL-CPG-BINDING PROTEIN"/>
    <property type="match status" value="1"/>
</dbReference>
<keyword evidence="7" id="KW-0539">Nucleus</keyword>
<evidence type="ECO:0000256" key="1">
    <source>
        <dbReference type="ARBA" id="ARBA00004123"/>
    </source>
</evidence>
<feature type="compositionally biased region" description="Basic and acidic residues" evidence="13">
    <location>
        <begin position="92"/>
        <end position="124"/>
    </location>
</feature>
<reference evidence="15 16" key="1">
    <citation type="submission" date="2024-02" db="EMBL/GenBank/DDBJ databases">
        <title>Chromosome-level genome assembly of the Eurasian Minnow (Phoxinus phoxinus).</title>
        <authorList>
            <person name="Oriowo T.O."/>
            <person name="Martin S."/>
            <person name="Stange M."/>
            <person name="Chrysostomakis Y."/>
            <person name="Brown T."/>
            <person name="Winkler S."/>
            <person name="Kukowka S."/>
            <person name="Myers E.W."/>
            <person name="Bohne A."/>
        </authorList>
    </citation>
    <scope>NUCLEOTIDE SEQUENCE [LARGE SCALE GENOMIC DNA]</scope>
    <source>
        <strain evidence="15">ZFMK-TIS-60720</strain>
        <tissue evidence="15">Whole Organism</tissue>
    </source>
</reference>
<keyword evidence="5" id="KW-0238">DNA-binding</keyword>
<dbReference type="AlphaFoldDB" id="A0AAN9H1J4"/>
<organism evidence="15 16">
    <name type="scientific">Phoxinus phoxinus</name>
    <name type="common">Eurasian minnow</name>
    <dbReference type="NCBI Taxonomy" id="58324"/>
    <lineage>
        <taxon>Eukaryota</taxon>
        <taxon>Metazoa</taxon>
        <taxon>Chordata</taxon>
        <taxon>Craniata</taxon>
        <taxon>Vertebrata</taxon>
        <taxon>Euteleostomi</taxon>
        <taxon>Actinopterygii</taxon>
        <taxon>Neopterygii</taxon>
        <taxon>Teleostei</taxon>
        <taxon>Ostariophysi</taxon>
        <taxon>Cypriniformes</taxon>
        <taxon>Leuciscidae</taxon>
        <taxon>Phoxininae</taxon>
        <taxon>Phoxinus</taxon>
    </lineage>
</organism>
<keyword evidence="16" id="KW-1185">Reference proteome</keyword>
<dbReference type="GO" id="GO:0005634">
    <property type="term" value="C:nucleus"/>
    <property type="evidence" value="ECO:0007669"/>
    <property type="project" value="UniProtKB-SubCell"/>
</dbReference>
<evidence type="ECO:0000313" key="15">
    <source>
        <dbReference type="EMBL" id="KAK7146614.1"/>
    </source>
</evidence>
<proteinExistence type="predicted"/>
<dbReference type="SMART" id="SM00391">
    <property type="entry name" value="MBD"/>
    <property type="match status" value="1"/>
</dbReference>
<feature type="region of interest" description="Disordered" evidence="13">
    <location>
        <begin position="71"/>
        <end position="160"/>
    </location>
</feature>
<dbReference type="PROSITE" id="PS50982">
    <property type="entry name" value="MBD"/>
    <property type="match status" value="1"/>
</dbReference>
<dbReference type="Gene3D" id="1.10.340.30">
    <property type="entry name" value="Hypothetical protein, domain 2"/>
    <property type="match status" value="1"/>
</dbReference>
<feature type="domain" description="MBD" evidence="14">
    <location>
        <begin position="1"/>
        <end position="70"/>
    </location>
</feature>
<feature type="compositionally biased region" description="Basic and acidic residues" evidence="13">
    <location>
        <begin position="144"/>
        <end position="153"/>
    </location>
</feature>
<evidence type="ECO:0000256" key="11">
    <source>
        <dbReference type="ARBA" id="ARBA00076709"/>
    </source>
</evidence>
<comment type="subcellular location">
    <subcellularLocation>
        <location evidence="1">Nucleus</location>
    </subcellularLocation>
</comment>